<dbReference type="Proteomes" id="UP001217417">
    <property type="component" value="Unassembled WGS sequence"/>
</dbReference>
<dbReference type="AlphaFoldDB" id="A0AAD7QQ43"/>
<keyword evidence="1" id="KW-0732">Signal</keyword>
<dbReference type="RefSeq" id="XP_056042957.1">
    <property type="nucleotide sequence ID" value="XM_056188113.1"/>
</dbReference>
<name>A0AAD7QQ43_9ASCO</name>
<feature type="chain" id="PRO_5042018179" evidence="1">
    <location>
        <begin position="19"/>
        <end position="229"/>
    </location>
</feature>
<accession>A0AAD7QQ43</accession>
<keyword evidence="3" id="KW-1185">Reference proteome</keyword>
<protein>
    <submittedName>
        <fullName evidence="2">Uncharacterized protein</fullName>
    </submittedName>
</protein>
<reference evidence="2" key="1">
    <citation type="submission" date="2023-03" db="EMBL/GenBank/DDBJ databases">
        <title>Near-Complete genome sequence of Lipomyces tetrasporous NRRL Y-64009, an oleaginous yeast capable of growing on lignocellulosic hydrolysates.</title>
        <authorList>
            <consortium name="Lawrence Berkeley National Laboratory"/>
            <person name="Jagtap S.S."/>
            <person name="Liu J.-J."/>
            <person name="Walukiewicz H.E."/>
            <person name="Pangilinan J."/>
            <person name="Lipzen A."/>
            <person name="Ahrendt S."/>
            <person name="Koriabine M."/>
            <person name="Cobaugh K."/>
            <person name="Salamov A."/>
            <person name="Yoshinaga Y."/>
            <person name="Ng V."/>
            <person name="Daum C."/>
            <person name="Grigoriev I.V."/>
            <person name="Slininger P.J."/>
            <person name="Dien B.S."/>
            <person name="Jin Y.-S."/>
            <person name="Rao C.V."/>
        </authorList>
    </citation>
    <scope>NUCLEOTIDE SEQUENCE</scope>
    <source>
        <strain evidence="2">NRRL Y-64009</strain>
    </source>
</reference>
<proteinExistence type="predicted"/>
<evidence type="ECO:0000313" key="3">
    <source>
        <dbReference type="Proteomes" id="UP001217417"/>
    </source>
</evidence>
<sequence>MKFLTLATLAALATGVLAVTKNVTLKVKSDDAIIDGMGLSSIHEGAAINYVFLGIGSEDLVYETTNSTIYDPNFIQGFPFYLQIWGNLVIVAVGVTDVAQFRVGPNSYLSVNGSENGFYAAKNTNDPYNYSSAQYQALYYADESDAPEGSIPFTIYVDSSESNVTSVAATTTATSAMPSITTASYSNASITSMNSTATATTPAQFTGAAALNQISGVLLVGALGLAMLL</sequence>
<dbReference type="EMBL" id="JARPMG010000007">
    <property type="protein sequence ID" value="KAJ8099507.1"/>
    <property type="molecule type" value="Genomic_DNA"/>
</dbReference>
<evidence type="ECO:0000256" key="1">
    <source>
        <dbReference type="SAM" id="SignalP"/>
    </source>
</evidence>
<comment type="caution">
    <text evidence="2">The sequence shown here is derived from an EMBL/GenBank/DDBJ whole genome shotgun (WGS) entry which is preliminary data.</text>
</comment>
<dbReference type="GeneID" id="80883279"/>
<feature type="signal peptide" evidence="1">
    <location>
        <begin position="1"/>
        <end position="18"/>
    </location>
</feature>
<evidence type="ECO:0000313" key="2">
    <source>
        <dbReference type="EMBL" id="KAJ8099507.1"/>
    </source>
</evidence>
<gene>
    <name evidence="2" type="ORF">POJ06DRAFT_257155</name>
</gene>
<organism evidence="2 3">
    <name type="scientific">Lipomyces tetrasporus</name>
    <dbReference type="NCBI Taxonomy" id="54092"/>
    <lineage>
        <taxon>Eukaryota</taxon>
        <taxon>Fungi</taxon>
        <taxon>Dikarya</taxon>
        <taxon>Ascomycota</taxon>
        <taxon>Saccharomycotina</taxon>
        <taxon>Lipomycetes</taxon>
        <taxon>Lipomycetales</taxon>
        <taxon>Lipomycetaceae</taxon>
        <taxon>Lipomyces</taxon>
    </lineage>
</organism>